<dbReference type="OrthoDB" id="676979at2759"/>
<sequence>MSNSPRRHQIVHAIDCNVENGPPLDFSFKHIETLSDLRNEEPRLGKVKYKISSSGKHHTNSLRINNNYVKNFDGFPEVVEKLLDKPNGLSWLDLSFNSITKIDKVLLNYPCIKVLYLHGNKIEDIEEIDKLASLTELKSIALHGNPIVDVQGYRNYVLSLLPNLRQLDFSAVTKQDIRLAADWRKMGNARKLKSPRKKKQQQNDQ</sequence>
<dbReference type="SUPFAM" id="SSF52058">
    <property type="entry name" value="L domain-like"/>
    <property type="match status" value="1"/>
</dbReference>
<dbReference type="STRING" id="10228.B3RYH7"/>
<organism evidence="7 8">
    <name type="scientific">Trichoplax adhaerens</name>
    <name type="common">Trichoplax reptans</name>
    <dbReference type="NCBI Taxonomy" id="10228"/>
    <lineage>
        <taxon>Eukaryota</taxon>
        <taxon>Metazoa</taxon>
        <taxon>Placozoa</taxon>
        <taxon>Uniplacotomia</taxon>
        <taxon>Trichoplacea</taxon>
        <taxon>Trichoplacidae</taxon>
        <taxon>Trichoplax</taxon>
    </lineage>
</organism>
<dbReference type="InParanoid" id="B3RYH7"/>
<dbReference type="InterPro" id="IPR003603">
    <property type="entry name" value="U2A'_phosphoprotein32A_C"/>
</dbReference>
<dbReference type="FunCoup" id="B3RYH7">
    <property type="interactions" value="65"/>
</dbReference>
<accession>B3RYH7</accession>
<dbReference type="OMA" id="RTERQEM"/>
<dbReference type="Proteomes" id="UP000009022">
    <property type="component" value="Unassembled WGS sequence"/>
</dbReference>
<dbReference type="AlphaFoldDB" id="B3RYH7"/>
<evidence type="ECO:0000256" key="4">
    <source>
        <dbReference type="ARBA" id="ARBA00022614"/>
    </source>
</evidence>
<dbReference type="Gene3D" id="3.80.10.10">
    <property type="entry name" value="Ribonuclease Inhibitor"/>
    <property type="match status" value="1"/>
</dbReference>
<keyword evidence="3" id="KW-0963">Cytoplasm</keyword>
<dbReference type="Pfam" id="PF14580">
    <property type="entry name" value="LRR_9"/>
    <property type="match status" value="1"/>
</dbReference>
<name>B3RYH7_TRIAD</name>
<evidence type="ECO:0000313" key="7">
    <source>
        <dbReference type="EMBL" id="EDV25042.1"/>
    </source>
</evidence>
<evidence type="ECO:0000256" key="3">
    <source>
        <dbReference type="ARBA" id="ARBA00022490"/>
    </source>
</evidence>
<dbReference type="PANTHER" id="PTHR46545">
    <property type="entry name" value="LEUCINE-RICH REPEAT-CONTAINING PROTEIN 51"/>
    <property type="match status" value="1"/>
</dbReference>
<dbReference type="InterPro" id="IPR001611">
    <property type="entry name" value="Leu-rich_rpt"/>
</dbReference>
<evidence type="ECO:0000256" key="2">
    <source>
        <dbReference type="ARBA" id="ARBA00014223"/>
    </source>
</evidence>
<dbReference type="KEGG" id="tad:TRIADDRAFT_26078"/>
<dbReference type="PhylomeDB" id="B3RYH7"/>
<reference evidence="7 8" key="1">
    <citation type="journal article" date="2008" name="Nature">
        <title>The Trichoplax genome and the nature of placozoans.</title>
        <authorList>
            <person name="Srivastava M."/>
            <person name="Begovic E."/>
            <person name="Chapman J."/>
            <person name="Putnam N.H."/>
            <person name="Hellsten U."/>
            <person name="Kawashima T."/>
            <person name="Kuo A."/>
            <person name="Mitros T."/>
            <person name="Salamov A."/>
            <person name="Carpenter M.L."/>
            <person name="Signorovitch A.Y."/>
            <person name="Moreno M.A."/>
            <person name="Kamm K."/>
            <person name="Grimwood J."/>
            <person name="Schmutz J."/>
            <person name="Shapiro H."/>
            <person name="Grigoriev I.V."/>
            <person name="Buss L.W."/>
            <person name="Schierwater B."/>
            <person name="Dellaporta S.L."/>
            <person name="Rokhsar D.S."/>
        </authorList>
    </citation>
    <scope>NUCLEOTIDE SEQUENCE [LARGE SCALE GENOMIC DNA]</scope>
    <source>
        <strain evidence="7 8">Grell-BS-1999</strain>
    </source>
</reference>
<dbReference type="CTD" id="6753702"/>
<evidence type="ECO:0000256" key="5">
    <source>
        <dbReference type="ARBA" id="ARBA00022737"/>
    </source>
</evidence>
<dbReference type="GeneID" id="6753702"/>
<evidence type="ECO:0000313" key="8">
    <source>
        <dbReference type="Proteomes" id="UP000009022"/>
    </source>
</evidence>
<evidence type="ECO:0000256" key="1">
    <source>
        <dbReference type="ARBA" id="ARBA00004496"/>
    </source>
</evidence>
<dbReference type="PROSITE" id="PS51450">
    <property type="entry name" value="LRR"/>
    <property type="match status" value="2"/>
</dbReference>
<dbReference type="EMBL" id="DS985245">
    <property type="protein sequence ID" value="EDV25042.1"/>
    <property type="molecule type" value="Genomic_DNA"/>
</dbReference>
<keyword evidence="5" id="KW-0677">Repeat</keyword>
<dbReference type="PANTHER" id="PTHR46545:SF1">
    <property type="entry name" value="LEUCINE-RICH REPEAT-CONTAINING PROTEIN 51"/>
    <property type="match status" value="1"/>
</dbReference>
<dbReference type="RefSeq" id="XP_002112932.1">
    <property type="nucleotide sequence ID" value="XM_002112896.1"/>
</dbReference>
<dbReference type="SMART" id="SM00446">
    <property type="entry name" value="LRRcap"/>
    <property type="match status" value="1"/>
</dbReference>
<gene>
    <name evidence="7" type="ORF">TRIADDRAFT_26078</name>
</gene>
<dbReference type="HOGENOM" id="CLU_095080_1_1_1"/>
<keyword evidence="4" id="KW-0433">Leucine-rich repeat</keyword>
<dbReference type="InterPro" id="IPR032675">
    <property type="entry name" value="LRR_dom_sf"/>
</dbReference>
<keyword evidence="8" id="KW-1185">Reference proteome</keyword>
<evidence type="ECO:0000259" key="6">
    <source>
        <dbReference type="SMART" id="SM00446"/>
    </source>
</evidence>
<dbReference type="GO" id="GO:0005930">
    <property type="term" value="C:axoneme"/>
    <property type="evidence" value="ECO:0000318"/>
    <property type="project" value="GO_Central"/>
</dbReference>
<proteinExistence type="predicted"/>
<feature type="domain" description="U2A'/phosphoprotein 32 family A C-terminal" evidence="6">
    <location>
        <begin position="150"/>
        <end position="168"/>
    </location>
</feature>
<dbReference type="eggNOG" id="KOG1644">
    <property type="taxonomic scope" value="Eukaryota"/>
</dbReference>
<protein>
    <recommendedName>
        <fullName evidence="2">Leucine-rich repeat-containing protein 51</fullName>
    </recommendedName>
</protein>
<comment type="subcellular location">
    <subcellularLocation>
        <location evidence="1">Cytoplasm</location>
    </subcellularLocation>
</comment>